<dbReference type="InterPro" id="IPR016181">
    <property type="entry name" value="Acyl_CoA_acyltransferase"/>
</dbReference>
<keyword evidence="5" id="KW-1185">Reference proteome</keyword>
<dbReference type="AlphaFoldDB" id="A0A318S973"/>
<dbReference type="Gene3D" id="3.40.630.30">
    <property type="match status" value="1"/>
</dbReference>
<dbReference type="InterPro" id="IPR050832">
    <property type="entry name" value="Bact_Acetyltransf"/>
</dbReference>
<dbReference type="RefSeq" id="WP_110885246.1">
    <property type="nucleotide sequence ID" value="NZ_QJSX01000002.1"/>
</dbReference>
<comment type="caution">
    <text evidence="4">The sequence shown here is derived from an EMBL/GenBank/DDBJ whole genome shotgun (WGS) entry which is preliminary data.</text>
</comment>
<evidence type="ECO:0000256" key="2">
    <source>
        <dbReference type="ARBA" id="ARBA00023315"/>
    </source>
</evidence>
<dbReference type="GO" id="GO:0016747">
    <property type="term" value="F:acyltransferase activity, transferring groups other than amino-acyl groups"/>
    <property type="evidence" value="ECO:0007669"/>
    <property type="project" value="InterPro"/>
</dbReference>
<dbReference type="SUPFAM" id="SSF55729">
    <property type="entry name" value="Acyl-CoA N-acyltransferases (Nat)"/>
    <property type="match status" value="1"/>
</dbReference>
<dbReference type="OrthoDB" id="6382410at2"/>
<organism evidence="4 5">
    <name type="scientific">Deinococcus yavapaiensis KR-236</name>
    <dbReference type="NCBI Taxonomy" id="694435"/>
    <lineage>
        <taxon>Bacteria</taxon>
        <taxon>Thermotogati</taxon>
        <taxon>Deinococcota</taxon>
        <taxon>Deinococci</taxon>
        <taxon>Deinococcales</taxon>
        <taxon>Deinococcaceae</taxon>
        <taxon>Deinococcus</taxon>
    </lineage>
</organism>
<feature type="domain" description="N-acetyltransferase" evidence="3">
    <location>
        <begin position="5"/>
        <end position="166"/>
    </location>
</feature>
<dbReference type="PANTHER" id="PTHR43877">
    <property type="entry name" value="AMINOALKYLPHOSPHONATE N-ACETYLTRANSFERASE-RELATED-RELATED"/>
    <property type="match status" value="1"/>
</dbReference>
<keyword evidence="2" id="KW-0012">Acyltransferase</keyword>
<dbReference type="Pfam" id="PF00583">
    <property type="entry name" value="Acetyltransf_1"/>
    <property type="match status" value="1"/>
</dbReference>
<reference evidence="4 5" key="1">
    <citation type="submission" date="2018-06" db="EMBL/GenBank/DDBJ databases">
        <title>Genomic Encyclopedia of Type Strains, Phase IV (KMG-IV): sequencing the most valuable type-strain genomes for metagenomic binning, comparative biology and taxonomic classification.</title>
        <authorList>
            <person name="Goeker M."/>
        </authorList>
    </citation>
    <scope>NUCLEOTIDE SEQUENCE [LARGE SCALE GENOMIC DNA]</scope>
    <source>
        <strain evidence="4 5">DSM 18048</strain>
    </source>
</reference>
<name>A0A318S973_9DEIO</name>
<evidence type="ECO:0000259" key="3">
    <source>
        <dbReference type="PROSITE" id="PS51186"/>
    </source>
</evidence>
<proteinExistence type="predicted"/>
<accession>A0A318S973</accession>
<dbReference type="PROSITE" id="PS51186">
    <property type="entry name" value="GNAT"/>
    <property type="match status" value="1"/>
</dbReference>
<evidence type="ECO:0000313" key="5">
    <source>
        <dbReference type="Proteomes" id="UP000248326"/>
    </source>
</evidence>
<dbReference type="Proteomes" id="UP000248326">
    <property type="component" value="Unassembled WGS sequence"/>
</dbReference>
<evidence type="ECO:0000256" key="1">
    <source>
        <dbReference type="ARBA" id="ARBA00022679"/>
    </source>
</evidence>
<dbReference type="InterPro" id="IPR000182">
    <property type="entry name" value="GNAT_dom"/>
</dbReference>
<sequence>MTSRFEVRVATNDDVRAASDVLQAAARFLIERGEPLWDPRDFRCERLARFVTSGELHVTREDGEVVGAFLLQREDELFWPHALRGEALYVHKLATHPDRAGRGAASAALRFALKRARDANCSFVRLDCAPHPRLCAFYERFGFRRYGTDLWRVGSFEAARYELRVS</sequence>
<dbReference type="EMBL" id="QJSX01000002">
    <property type="protein sequence ID" value="PYE55680.1"/>
    <property type="molecule type" value="Genomic_DNA"/>
</dbReference>
<evidence type="ECO:0000313" key="4">
    <source>
        <dbReference type="EMBL" id="PYE55680.1"/>
    </source>
</evidence>
<gene>
    <name evidence="4" type="ORF">DES52_10243</name>
</gene>
<protein>
    <submittedName>
        <fullName evidence="4">Acetyltransferase (GNAT) family protein</fullName>
    </submittedName>
</protein>
<keyword evidence="1 4" id="KW-0808">Transferase</keyword>
<dbReference type="PANTHER" id="PTHR43877:SF1">
    <property type="entry name" value="ACETYLTRANSFERASE"/>
    <property type="match status" value="1"/>
</dbReference>